<organism evidence="2 3">
    <name type="scientific">Georhizobium profundi</name>
    <dbReference type="NCBI Taxonomy" id="2341112"/>
    <lineage>
        <taxon>Bacteria</taxon>
        <taxon>Pseudomonadati</taxon>
        <taxon>Pseudomonadota</taxon>
        <taxon>Alphaproteobacteria</taxon>
        <taxon>Hyphomicrobiales</taxon>
        <taxon>Rhizobiaceae</taxon>
        <taxon>Georhizobium</taxon>
    </lineage>
</organism>
<dbReference type="KEGG" id="abaw:D5400_13020"/>
<keyword evidence="1" id="KW-0812">Transmembrane</keyword>
<gene>
    <name evidence="2" type="ORF">D5400_13020</name>
</gene>
<feature type="transmembrane region" description="Helical" evidence="1">
    <location>
        <begin position="60"/>
        <end position="80"/>
    </location>
</feature>
<protein>
    <submittedName>
        <fullName evidence="2">Uncharacterized protein</fullName>
    </submittedName>
</protein>
<evidence type="ECO:0000256" key="1">
    <source>
        <dbReference type="SAM" id="Phobius"/>
    </source>
</evidence>
<name>A0A3Q8XRN1_9HYPH</name>
<dbReference type="OrthoDB" id="8420687at2"/>
<sequence length="81" mass="8661">MDHFEQLGFAIMVIFGAIVICGLMAFGIASQDKPAFMYALGSAVVVWGSSFAVVFDRPRIFGSLLFCSIVLIALSIVAIVT</sequence>
<accession>A0A3Q8XRN1</accession>
<evidence type="ECO:0000313" key="2">
    <source>
        <dbReference type="EMBL" id="AZN72072.1"/>
    </source>
</evidence>
<feature type="transmembrane region" description="Helical" evidence="1">
    <location>
        <begin position="7"/>
        <end position="29"/>
    </location>
</feature>
<keyword evidence="3" id="KW-1185">Reference proteome</keyword>
<dbReference type="Proteomes" id="UP000268192">
    <property type="component" value="Chromosome"/>
</dbReference>
<dbReference type="AlphaFoldDB" id="A0A3Q8XRN1"/>
<keyword evidence="1" id="KW-1133">Transmembrane helix</keyword>
<feature type="transmembrane region" description="Helical" evidence="1">
    <location>
        <begin position="35"/>
        <end position="55"/>
    </location>
</feature>
<dbReference type="RefSeq" id="WP_126010388.1">
    <property type="nucleotide sequence ID" value="NZ_CP032509.1"/>
</dbReference>
<evidence type="ECO:0000313" key="3">
    <source>
        <dbReference type="Proteomes" id="UP000268192"/>
    </source>
</evidence>
<reference evidence="2 3" key="1">
    <citation type="submission" date="2018-09" db="EMBL/GenBank/DDBJ databases">
        <title>Marinorhizobium profundi gen. nov., sp. nov., isolated from a deep-sea sediment sample from the New Britain Trench and proposal of Marinorhizobiaceae fam. nov. in the order Rhizobiales of the class Alphaproteobacteria.</title>
        <authorList>
            <person name="Cao J."/>
        </authorList>
    </citation>
    <scope>NUCLEOTIDE SEQUENCE [LARGE SCALE GENOMIC DNA]</scope>
    <source>
        <strain evidence="2 3">WS11</strain>
    </source>
</reference>
<proteinExistence type="predicted"/>
<dbReference type="EMBL" id="CP032509">
    <property type="protein sequence ID" value="AZN72072.1"/>
    <property type="molecule type" value="Genomic_DNA"/>
</dbReference>
<keyword evidence="1" id="KW-0472">Membrane</keyword>